<accession>A0ABM3IPN8</accession>
<evidence type="ECO:0000256" key="5">
    <source>
        <dbReference type="ARBA" id="ARBA00022729"/>
    </source>
</evidence>
<dbReference type="Pfam" id="PF05938">
    <property type="entry name" value="Self-incomp_S1"/>
    <property type="match status" value="1"/>
</dbReference>
<proteinExistence type="inferred from homology"/>
<reference evidence="8" key="1">
    <citation type="submission" date="2025-08" db="UniProtKB">
        <authorList>
            <consortium name="RefSeq"/>
        </authorList>
    </citation>
    <scope>IDENTIFICATION</scope>
    <source>
        <tissue evidence="8">Seedling</tissue>
    </source>
</reference>
<evidence type="ECO:0000256" key="1">
    <source>
        <dbReference type="ARBA" id="ARBA00004613"/>
    </source>
</evidence>
<organism evidence="7 8">
    <name type="scientific">Ziziphus jujuba</name>
    <name type="common">Chinese jujube</name>
    <name type="synonym">Ziziphus sativa</name>
    <dbReference type="NCBI Taxonomy" id="326968"/>
    <lineage>
        <taxon>Eukaryota</taxon>
        <taxon>Viridiplantae</taxon>
        <taxon>Streptophyta</taxon>
        <taxon>Embryophyta</taxon>
        <taxon>Tracheophyta</taxon>
        <taxon>Spermatophyta</taxon>
        <taxon>Magnoliopsida</taxon>
        <taxon>eudicotyledons</taxon>
        <taxon>Gunneridae</taxon>
        <taxon>Pentapetalae</taxon>
        <taxon>rosids</taxon>
        <taxon>fabids</taxon>
        <taxon>Rosales</taxon>
        <taxon>Rhamnaceae</taxon>
        <taxon>Paliureae</taxon>
        <taxon>Ziziphus</taxon>
    </lineage>
</organism>
<evidence type="ECO:0000313" key="8">
    <source>
        <dbReference type="RefSeq" id="XP_048332809.1"/>
    </source>
</evidence>
<gene>
    <name evidence="8" type="primary">LOC125423207</name>
</gene>
<keyword evidence="7" id="KW-1185">Reference proteome</keyword>
<feature type="signal peptide" evidence="6">
    <location>
        <begin position="1"/>
        <end position="28"/>
    </location>
</feature>
<dbReference type="PANTHER" id="PTHR31232">
    <property type="match status" value="1"/>
</dbReference>
<comment type="similarity">
    <text evidence="2 6">Belongs to the plant self-incompatibility (S1) protein family.</text>
</comment>
<evidence type="ECO:0000256" key="2">
    <source>
        <dbReference type="ARBA" id="ARBA00005581"/>
    </source>
</evidence>
<keyword evidence="4 6" id="KW-0964">Secreted</keyword>
<dbReference type="PANTHER" id="PTHR31232:SF18">
    <property type="entry name" value="S-PROTEIN HOMOLOG"/>
    <property type="match status" value="1"/>
</dbReference>
<keyword evidence="5 6" id="KW-0732">Signal</keyword>
<evidence type="ECO:0000256" key="6">
    <source>
        <dbReference type="RuleBase" id="RU367044"/>
    </source>
</evidence>
<dbReference type="GeneID" id="125423207"/>
<comment type="subcellular location">
    <subcellularLocation>
        <location evidence="1 6">Secreted</location>
    </subcellularLocation>
</comment>
<dbReference type="InterPro" id="IPR010264">
    <property type="entry name" value="Self-incomp_S1"/>
</dbReference>
<name>A0ABM3IPN8_ZIZJJ</name>
<dbReference type="RefSeq" id="XP_048332809.1">
    <property type="nucleotide sequence ID" value="XM_048476852.2"/>
</dbReference>
<sequence length="134" mass="15479">MNLLTSCVAIPLVVLGITISNMSTPVSGKKLEITIANDLGNFLNLTVHCVSPAKEYDLGFQVVPYGGRYQWFAHDSSYLCDLAWHKKYGRFLIYESRRDNRRCKGWCFWRIAQEGLYLHLAKPADRDELEFTWD</sequence>
<evidence type="ECO:0000256" key="4">
    <source>
        <dbReference type="ARBA" id="ARBA00022525"/>
    </source>
</evidence>
<evidence type="ECO:0000313" key="7">
    <source>
        <dbReference type="Proteomes" id="UP001652623"/>
    </source>
</evidence>
<feature type="chain" id="PRO_5044968238" description="S-protein homolog" evidence="6">
    <location>
        <begin position="29"/>
        <end position="134"/>
    </location>
</feature>
<protein>
    <recommendedName>
        <fullName evidence="6">S-protein homolog</fullName>
    </recommendedName>
</protein>
<evidence type="ECO:0000256" key="3">
    <source>
        <dbReference type="ARBA" id="ARBA00022471"/>
    </source>
</evidence>
<dbReference type="Proteomes" id="UP001652623">
    <property type="component" value="Chromosome 3"/>
</dbReference>
<keyword evidence="3 6" id="KW-0713">Self-incompatibility</keyword>